<dbReference type="InterPro" id="IPR003658">
    <property type="entry name" value="Anti-sigma_ant"/>
</dbReference>
<dbReference type="EMBL" id="CP054929">
    <property type="protein sequence ID" value="QKW48811.1"/>
    <property type="molecule type" value="Genomic_DNA"/>
</dbReference>
<evidence type="ECO:0000259" key="4">
    <source>
        <dbReference type="PROSITE" id="PS50801"/>
    </source>
</evidence>
<dbReference type="Pfam" id="PF01740">
    <property type="entry name" value="STAS"/>
    <property type="match status" value="1"/>
</dbReference>
<keyword evidence="6" id="KW-1185">Reference proteome</keyword>
<evidence type="ECO:0000313" key="5">
    <source>
        <dbReference type="EMBL" id="QKW48811.1"/>
    </source>
</evidence>
<dbReference type="RefSeq" id="WP_176160543.1">
    <property type="nucleotide sequence ID" value="NZ_CP054929.1"/>
</dbReference>
<reference evidence="5 6" key="1">
    <citation type="submission" date="2020-06" db="EMBL/GenBank/DDBJ databases">
        <title>Genome mining for natural products.</title>
        <authorList>
            <person name="Zhang B."/>
            <person name="Shi J."/>
            <person name="Ge H."/>
        </authorList>
    </citation>
    <scope>NUCLEOTIDE SEQUENCE [LARGE SCALE GENOMIC DNA]</scope>
    <source>
        <strain evidence="5 6">NA00687</strain>
    </source>
</reference>
<dbReference type="Gene3D" id="3.30.750.24">
    <property type="entry name" value="STAS domain"/>
    <property type="match status" value="1"/>
</dbReference>
<organism evidence="5 6">
    <name type="scientific">Streptomyces buecherae</name>
    <dbReference type="NCBI Taxonomy" id="2763006"/>
    <lineage>
        <taxon>Bacteria</taxon>
        <taxon>Bacillati</taxon>
        <taxon>Actinomycetota</taxon>
        <taxon>Actinomycetes</taxon>
        <taxon>Kitasatosporales</taxon>
        <taxon>Streptomycetaceae</taxon>
        <taxon>Streptomyces</taxon>
    </lineage>
</organism>
<protein>
    <recommendedName>
        <fullName evidence="2">Anti-sigma factor antagonist</fullName>
    </recommendedName>
</protein>
<gene>
    <name evidence="5" type="ORF">HUT08_03815</name>
</gene>
<evidence type="ECO:0000256" key="1">
    <source>
        <dbReference type="ARBA" id="ARBA00009013"/>
    </source>
</evidence>
<dbReference type="PANTHER" id="PTHR33495">
    <property type="entry name" value="ANTI-SIGMA FACTOR ANTAGONIST TM_1081-RELATED-RELATED"/>
    <property type="match status" value="1"/>
</dbReference>
<feature type="region of interest" description="Disordered" evidence="3">
    <location>
        <begin position="116"/>
        <end position="136"/>
    </location>
</feature>
<dbReference type="InterPro" id="IPR002645">
    <property type="entry name" value="STAS_dom"/>
</dbReference>
<proteinExistence type="inferred from homology"/>
<feature type="region of interest" description="Disordered" evidence="3">
    <location>
        <begin position="148"/>
        <end position="168"/>
    </location>
</feature>
<dbReference type="PANTHER" id="PTHR33495:SF2">
    <property type="entry name" value="ANTI-SIGMA FACTOR ANTAGONIST TM_1081-RELATED"/>
    <property type="match status" value="1"/>
</dbReference>
<sequence length="168" mass="18004">MRQWHSEFQARCWYDDTNTVVELHGEIDIVAAEALAPRLRRLIAAAGGEVIVDLRPVTFLDCSGLGLLCSLHERLMARGRRLRVLATRPVTLKMLRLTGLHHAFVVHGSLREARSATGLPLSSPPPAGHGPGGAGRAALGAAIASVIPSYHRTRPRPDAPAAPSPHDG</sequence>
<dbReference type="CDD" id="cd07043">
    <property type="entry name" value="STAS_anti-anti-sigma_factors"/>
    <property type="match status" value="1"/>
</dbReference>
<feature type="domain" description="STAS" evidence="4">
    <location>
        <begin position="20"/>
        <end position="117"/>
    </location>
</feature>
<dbReference type="SUPFAM" id="SSF52091">
    <property type="entry name" value="SpoIIaa-like"/>
    <property type="match status" value="1"/>
</dbReference>
<dbReference type="NCBIfam" id="TIGR00377">
    <property type="entry name" value="ant_ant_sig"/>
    <property type="match status" value="1"/>
</dbReference>
<evidence type="ECO:0000256" key="2">
    <source>
        <dbReference type="RuleBase" id="RU003749"/>
    </source>
</evidence>
<dbReference type="GO" id="GO:0043856">
    <property type="term" value="F:anti-sigma factor antagonist activity"/>
    <property type="evidence" value="ECO:0007669"/>
    <property type="project" value="InterPro"/>
</dbReference>
<comment type="similarity">
    <text evidence="1 2">Belongs to the anti-sigma-factor antagonist family.</text>
</comment>
<dbReference type="Proteomes" id="UP000509303">
    <property type="component" value="Chromosome"/>
</dbReference>
<evidence type="ECO:0000313" key="6">
    <source>
        <dbReference type="Proteomes" id="UP000509303"/>
    </source>
</evidence>
<evidence type="ECO:0000256" key="3">
    <source>
        <dbReference type="SAM" id="MobiDB-lite"/>
    </source>
</evidence>
<dbReference type="PROSITE" id="PS50801">
    <property type="entry name" value="STAS"/>
    <property type="match status" value="1"/>
</dbReference>
<dbReference type="AlphaFoldDB" id="A0A7H8N385"/>
<dbReference type="InterPro" id="IPR036513">
    <property type="entry name" value="STAS_dom_sf"/>
</dbReference>
<accession>A0A7H8N385</accession>
<feature type="compositionally biased region" description="Pro residues" evidence="3">
    <location>
        <begin position="158"/>
        <end position="168"/>
    </location>
</feature>
<name>A0A7H8N385_9ACTN</name>